<dbReference type="Gene3D" id="3.10.450.70">
    <property type="entry name" value="Disulphide bond isomerase, DsbC/G, N-terminal"/>
    <property type="match status" value="1"/>
</dbReference>
<dbReference type="InterPro" id="IPR012336">
    <property type="entry name" value="Thioredoxin-like_fold"/>
</dbReference>
<dbReference type="AlphaFoldDB" id="A0A091BF53"/>
<organism evidence="10 11">
    <name type="scientific">Arenimonas composti TR7-09 = DSM 18010</name>
    <dbReference type="NCBI Taxonomy" id="1121013"/>
    <lineage>
        <taxon>Bacteria</taxon>
        <taxon>Pseudomonadati</taxon>
        <taxon>Pseudomonadota</taxon>
        <taxon>Gammaproteobacteria</taxon>
        <taxon>Lysobacterales</taxon>
        <taxon>Lysobacteraceae</taxon>
        <taxon>Arenimonas</taxon>
    </lineage>
</organism>
<evidence type="ECO:0000259" key="9">
    <source>
        <dbReference type="Pfam" id="PF13098"/>
    </source>
</evidence>
<dbReference type="InterPro" id="IPR036249">
    <property type="entry name" value="Thioredoxin-like_sf"/>
</dbReference>
<dbReference type="SUPFAM" id="SSF52833">
    <property type="entry name" value="Thioredoxin-like"/>
    <property type="match status" value="1"/>
</dbReference>
<dbReference type="InterPro" id="IPR051470">
    <property type="entry name" value="Thiol:disulfide_interchange"/>
</dbReference>
<reference evidence="10 11" key="1">
    <citation type="submission" date="2013-09" db="EMBL/GenBank/DDBJ databases">
        <title>Genome sequencing of Arenimonas composti.</title>
        <authorList>
            <person name="Chen F."/>
            <person name="Wang G."/>
        </authorList>
    </citation>
    <scope>NUCLEOTIDE SEQUENCE [LARGE SCALE GENOMIC DNA]</scope>
    <source>
        <strain evidence="10 11">TR7-09</strain>
    </source>
</reference>
<protein>
    <recommendedName>
        <fullName evidence="7">Thiol:disulfide interchange protein</fullName>
    </recommendedName>
</protein>
<evidence type="ECO:0000313" key="10">
    <source>
        <dbReference type="EMBL" id="KFN51338.1"/>
    </source>
</evidence>
<evidence type="ECO:0000256" key="3">
    <source>
        <dbReference type="ARBA" id="ARBA00022729"/>
    </source>
</evidence>
<evidence type="ECO:0000256" key="6">
    <source>
        <dbReference type="ARBA" id="ARBA00023284"/>
    </source>
</evidence>
<comment type="caution">
    <text evidence="10">The sequence shown here is derived from an EMBL/GenBank/DDBJ whole genome shotgun (WGS) entry which is preliminary data.</text>
</comment>
<dbReference type="eggNOG" id="COG1651">
    <property type="taxonomic scope" value="Bacteria"/>
</dbReference>
<feature type="chain" id="PRO_5010000299" description="Thiol:disulfide interchange protein" evidence="7">
    <location>
        <begin position="20"/>
        <end position="262"/>
    </location>
</feature>
<dbReference type="InterPro" id="IPR018950">
    <property type="entry name" value="DiS-bond_isomerase_DsbC/G_N"/>
</dbReference>
<dbReference type="SUPFAM" id="SSF54423">
    <property type="entry name" value="DsbC/DsbG N-terminal domain-like"/>
    <property type="match status" value="1"/>
</dbReference>
<gene>
    <name evidence="10" type="ORF">P873_03460</name>
</gene>
<proteinExistence type="inferred from homology"/>
<keyword evidence="4 7" id="KW-0574">Periplasm</keyword>
<dbReference type="Pfam" id="PF13098">
    <property type="entry name" value="Thioredoxin_2"/>
    <property type="match status" value="1"/>
</dbReference>
<keyword evidence="11" id="KW-1185">Reference proteome</keyword>
<evidence type="ECO:0000256" key="7">
    <source>
        <dbReference type="RuleBase" id="RU364038"/>
    </source>
</evidence>
<dbReference type="RefSeq" id="WP_026816474.1">
    <property type="nucleotide sequence ID" value="NZ_AUFF01000002.1"/>
</dbReference>
<dbReference type="InterPro" id="IPR033954">
    <property type="entry name" value="DiS-bond_Isoase_DsbC/G"/>
</dbReference>
<evidence type="ECO:0000256" key="2">
    <source>
        <dbReference type="ARBA" id="ARBA00009813"/>
    </source>
</evidence>
<dbReference type="Gene3D" id="3.40.30.10">
    <property type="entry name" value="Glutaredoxin"/>
    <property type="match status" value="1"/>
</dbReference>
<comment type="similarity">
    <text evidence="2 7">Belongs to the thioredoxin family. DsbC subfamily.</text>
</comment>
<name>A0A091BF53_9GAMM</name>
<dbReference type="PANTHER" id="PTHR35272:SF3">
    <property type="entry name" value="THIOL:DISULFIDE INTERCHANGE PROTEIN DSBC"/>
    <property type="match status" value="1"/>
</dbReference>
<dbReference type="EMBL" id="AWXU01000007">
    <property type="protein sequence ID" value="KFN51338.1"/>
    <property type="molecule type" value="Genomic_DNA"/>
</dbReference>
<sequence>MLRNLILALGLTAALGACAAEPPGRAGGATAAAPAAALPAQADEAAITAAMGQLLPGTPIERIGPSPLPGLAEVAVRGRVLYISNDGRYLLVEGSLIDVPGKVNLTRLSEGSLRRDLLDAVPAERRIIFPAAEQKHRVTVFTDIDCGYCRQLHQQIADYNRLGITVEYLFYPRAGIGSESFEQAVAVWCSHNRTGALTAAKGGLVLPPANCDNPVRADYELGQKVGVTGTPAIYAENGVEIGGYLAPSEMLARLEEMAAQAR</sequence>
<keyword evidence="6 7" id="KW-0676">Redox-active center</keyword>
<dbReference type="Pfam" id="PF10411">
    <property type="entry name" value="DsbC_N"/>
    <property type="match status" value="1"/>
</dbReference>
<dbReference type="CDD" id="cd03020">
    <property type="entry name" value="DsbA_DsbC_DsbG"/>
    <property type="match status" value="1"/>
</dbReference>
<dbReference type="STRING" id="1121013.GCA_000426365_01080"/>
<evidence type="ECO:0000256" key="4">
    <source>
        <dbReference type="ARBA" id="ARBA00022764"/>
    </source>
</evidence>
<dbReference type="PANTHER" id="PTHR35272">
    <property type="entry name" value="THIOL:DISULFIDE INTERCHANGE PROTEIN DSBC-RELATED"/>
    <property type="match status" value="1"/>
</dbReference>
<evidence type="ECO:0000259" key="8">
    <source>
        <dbReference type="Pfam" id="PF10411"/>
    </source>
</evidence>
<feature type="domain" description="Thioredoxin-like fold" evidence="9">
    <location>
        <begin position="132"/>
        <end position="254"/>
    </location>
</feature>
<evidence type="ECO:0000256" key="1">
    <source>
        <dbReference type="ARBA" id="ARBA00004418"/>
    </source>
</evidence>
<dbReference type="PROSITE" id="PS51257">
    <property type="entry name" value="PROKAR_LIPOPROTEIN"/>
    <property type="match status" value="1"/>
</dbReference>
<keyword evidence="3 7" id="KW-0732">Signal</keyword>
<evidence type="ECO:0000313" key="11">
    <source>
        <dbReference type="Proteomes" id="UP000029391"/>
    </source>
</evidence>
<accession>A0A091BF53</accession>
<comment type="function">
    <text evidence="7">Required for disulfide bond formation in some periplasmic proteins. Acts by transferring its disulfide bond to other proteins and is reduced in the process.</text>
</comment>
<keyword evidence="5" id="KW-1015">Disulfide bond</keyword>
<dbReference type="InterPro" id="IPR009094">
    <property type="entry name" value="DiS-bond_isomerase_DsbC/G_N_sf"/>
</dbReference>
<evidence type="ECO:0000256" key="5">
    <source>
        <dbReference type="ARBA" id="ARBA00023157"/>
    </source>
</evidence>
<feature type="domain" description="Disulphide bond isomerase DsbC/G N-terminal" evidence="8">
    <location>
        <begin position="40"/>
        <end position="106"/>
    </location>
</feature>
<dbReference type="Proteomes" id="UP000029391">
    <property type="component" value="Unassembled WGS sequence"/>
</dbReference>
<feature type="signal peptide" evidence="7">
    <location>
        <begin position="1"/>
        <end position="19"/>
    </location>
</feature>
<dbReference type="OrthoDB" id="12976at2"/>
<comment type="subcellular location">
    <subcellularLocation>
        <location evidence="1 7">Periplasm</location>
    </subcellularLocation>
</comment>
<dbReference type="GO" id="GO:0042597">
    <property type="term" value="C:periplasmic space"/>
    <property type="evidence" value="ECO:0007669"/>
    <property type="project" value="UniProtKB-SubCell"/>
</dbReference>